<dbReference type="Gene3D" id="3.30.70.1900">
    <property type="match status" value="1"/>
</dbReference>
<evidence type="ECO:0000313" key="1">
    <source>
        <dbReference type="EMBL" id="PVU68513.1"/>
    </source>
</evidence>
<organism evidence="1">
    <name type="scientific">Nanobsidianus stetteri</name>
    <dbReference type="NCBI Taxonomy" id="1294122"/>
    <lineage>
        <taxon>Archaea</taxon>
        <taxon>Nanobdellota</taxon>
        <taxon>Candidatus Nanoarchaeia</taxon>
        <taxon>Nanoarchaeales</taxon>
        <taxon>Nanopusillaceae</taxon>
        <taxon>Candidatus Nanobsidianus</taxon>
    </lineage>
</organism>
<gene>
    <name evidence="1" type="ORF">DDW03_02185</name>
</gene>
<accession>A0A2T9WL08</accession>
<comment type="caution">
    <text evidence="1">The sequence shown here is derived from an EMBL/GenBank/DDBJ whole genome shotgun (WGS) entry which is preliminary data.</text>
</comment>
<name>A0A2T9WL08_NANST</name>
<reference evidence="1" key="1">
    <citation type="journal article" date="2015" name="Appl. Environ. Microbiol.">
        <title>Nanoarchaeota, Their Sulfolobales Host, and Nanoarchaeota Virus Distribution across Yellowstone National Park Hot Springs.</title>
        <authorList>
            <person name="Munson-McGee J.H."/>
            <person name="Field E.K."/>
            <person name="Bateson M."/>
            <person name="Rooney C."/>
            <person name="Stepanauskas R."/>
            <person name="Young M.J."/>
        </authorList>
    </citation>
    <scope>NUCLEOTIDE SEQUENCE [LARGE SCALE GENOMIC DNA]</scope>
    <source>
        <strain evidence="1">SCGC AB-777_F03</strain>
    </source>
</reference>
<dbReference type="EMBL" id="QEFP01000009">
    <property type="protein sequence ID" value="PVU68513.1"/>
    <property type="molecule type" value="Genomic_DNA"/>
</dbReference>
<protein>
    <submittedName>
        <fullName evidence="1">CRISPR-associated protein Cas6</fullName>
    </submittedName>
</protein>
<reference evidence="1" key="2">
    <citation type="submission" date="2017-05" db="EMBL/GenBank/DDBJ databases">
        <authorList>
            <person name="Song R."/>
            <person name="Chenine A.L."/>
            <person name="Ruprecht R.M."/>
        </authorList>
    </citation>
    <scope>NUCLEOTIDE SEQUENCE</scope>
    <source>
        <strain evidence="1">SCGC AB-777_F03</strain>
    </source>
</reference>
<sequence>MPLVRLKLRVSPFVTTDFTGKFVKTMLINANPNLERIFEDKRTPSPKPLRITPLLEDGTEEPVYPKVVIKRFGEAAGKPKGSPNPIAVNGLYHVYVGYEGGLEPEVDLAVTKLMGGVELEYGSQVRVRLVEYEKVEQRVPREFSSVKVYFVTPAVFVDPFVKLSSLDGDRAKRFVPYPPLIFSVNVYDVFRKTYGRNIIRLSYALVESHTVLNTVTKVWYYYDGKWLPGVIGYAKFFLRKGVPERAKEAVRKVLENAMEMGVGSGRAAGFGFVKVKFDTTG</sequence>
<proteinExistence type="predicted"/>
<dbReference type="AlphaFoldDB" id="A0A2T9WL08"/>